<sequence length="174" mass="18749">MSSGPPSHAGRPRPGGRLPSSRGSWKGARGLRNRGGAGISGASVRATLLHRLAGSLPPGPRRTDNEEEHRVKDVSHYEARLRARLAELTTRVTGVEAQLDEPASADFEERATEREGDEVLEGLGQAGVAEMRMIEAALARIEDGSFGYCVNCGEEISEERLELVPHAPRCRNCA</sequence>
<dbReference type="SUPFAM" id="SSF109635">
    <property type="entry name" value="DnaK suppressor protein DksA, alpha-hairpin domain"/>
    <property type="match status" value="1"/>
</dbReference>
<keyword evidence="9" id="KW-1185">Reference proteome</keyword>
<evidence type="ECO:0000313" key="8">
    <source>
        <dbReference type="EMBL" id="MBK0400319.1"/>
    </source>
</evidence>
<dbReference type="PANTHER" id="PTHR33823:SF4">
    <property type="entry name" value="GENERAL STRESS PROTEIN 16O"/>
    <property type="match status" value="1"/>
</dbReference>
<evidence type="ECO:0000313" key="9">
    <source>
        <dbReference type="Proteomes" id="UP000655420"/>
    </source>
</evidence>
<dbReference type="InterPro" id="IPR037187">
    <property type="entry name" value="DnaK_N"/>
</dbReference>
<dbReference type="InterPro" id="IPR048487">
    <property type="entry name" value="DksA-like_N"/>
</dbReference>
<dbReference type="Pfam" id="PF21173">
    <property type="entry name" value="DksA-like_N"/>
    <property type="match status" value="1"/>
</dbReference>
<evidence type="ECO:0000256" key="5">
    <source>
        <dbReference type="SAM" id="MobiDB-lite"/>
    </source>
</evidence>
<gene>
    <name evidence="8" type="ORF">H0I76_14055</name>
</gene>
<feature type="zinc finger region" description="dksA C4-type" evidence="4">
    <location>
        <begin position="149"/>
        <end position="173"/>
    </location>
</feature>
<evidence type="ECO:0000259" key="6">
    <source>
        <dbReference type="Pfam" id="PF01258"/>
    </source>
</evidence>
<evidence type="ECO:0000259" key="7">
    <source>
        <dbReference type="Pfam" id="PF21173"/>
    </source>
</evidence>
<proteinExistence type="predicted"/>
<keyword evidence="1" id="KW-0479">Metal-binding</keyword>
<dbReference type="PANTHER" id="PTHR33823">
    <property type="entry name" value="RNA POLYMERASE-BINDING TRANSCRIPTION FACTOR DKSA-RELATED"/>
    <property type="match status" value="1"/>
</dbReference>
<dbReference type="SUPFAM" id="SSF57716">
    <property type="entry name" value="Glucocorticoid receptor-like (DNA-binding domain)"/>
    <property type="match status" value="1"/>
</dbReference>
<dbReference type="Gene3D" id="1.20.120.910">
    <property type="entry name" value="DksA, coiled-coil domain"/>
    <property type="match status" value="1"/>
</dbReference>
<protein>
    <submittedName>
        <fullName evidence="8">TraR/DksA family transcriptional regulator</fullName>
    </submittedName>
</protein>
<dbReference type="AlphaFoldDB" id="A0A8J7M8M5"/>
<reference evidence="8" key="1">
    <citation type="submission" date="2020-12" db="EMBL/GenBank/DDBJ databases">
        <title>Bacterial taxonomy.</title>
        <authorList>
            <person name="Pan X."/>
        </authorList>
    </citation>
    <scope>NUCLEOTIDE SEQUENCE</scope>
    <source>
        <strain evidence="8">M0105</strain>
    </source>
</reference>
<dbReference type="EMBL" id="JAEHHL010000008">
    <property type="protein sequence ID" value="MBK0400319.1"/>
    <property type="molecule type" value="Genomic_DNA"/>
</dbReference>
<evidence type="ECO:0000256" key="1">
    <source>
        <dbReference type="ARBA" id="ARBA00022723"/>
    </source>
</evidence>
<keyword evidence="3" id="KW-0862">Zinc</keyword>
<comment type="caution">
    <text evidence="8">The sequence shown here is derived from an EMBL/GenBank/DDBJ whole genome shotgun (WGS) entry which is preliminary data.</text>
</comment>
<dbReference type="GO" id="GO:0008270">
    <property type="term" value="F:zinc ion binding"/>
    <property type="evidence" value="ECO:0007669"/>
    <property type="project" value="UniProtKB-KW"/>
</dbReference>
<feature type="compositionally biased region" description="Basic and acidic residues" evidence="5">
    <location>
        <begin position="61"/>
        <end position="74"/>
    </location>
</feature>
<organism evidence="8 9">
    <name type="scientific">Thermohalobaculum xanthum</name>
    <dbReference type="NCBI Taxonomy" id="2753746"/>
    <lineage>
        <taxon>Bacteria</taxon>
        <taxon>Pseudomonadati</taxon>
        <taxon>Pseudomonadota</taxon>
        <taxon>Alphaproteobacteria</taxon>
        <taxon>Rhodobacterales</taxon>
        <taxon>Paracoccaceae</taxon>
        <taxon>Thermohalobaculum</taxon>
    </lineage>
</organism>
<dbReference type="Proteomes" id="UP000655420">
    <property type="component" value="Unassembled WGS sequence"/>
</dbReference>
<accession>A0A8J7M8M5</accession>
<keyword evidence="2" id="KW-0863">Zinc-finger</keyword>
<feature type="domain" description="DnaK suppressor protein-like N-terminal" evidence="7">
    <location>
        <begin position="77"/>
        <end position="141"/>
    </location>
</feature>
<feature type="domain" description="Zinc finger DksA/TraR C4-type" evidence="6">
    <location>
        <begin position="144"/>
        <end position="174"/>
    </location>
</feature>
<dbReference type="Pfam" id="PF01258">
    <property type="entry name" value="zf-dskA_traR"/>
    <property type="match status" value="1"/>
</dbReference>
<feature type="compositionally biased region" description="Low complexity" evidence="5">
    <location>
        <begin position="15"/>
        <end position="30"/>
    </location>
</feature>
<dbReference type="InterPro" id="IPR000962">
    <property type="entry name" value="Znf_DskA_TraR"/>
</dbReference>
<evidence type="ECO:0000256" key="2">
    <source>
        <dbReference type="ARBA" id="ARBA00022771"/>
    </source>
</evidence>
<evidence type="ECO:0000256" key="4">
    <source>
        <dbReference type="PROSITE-ProRule" id="PRU00510"/>
    </source>
</evidence>
<name>A0A8J7M8M5_9RHOB</name>
<dbReference type="PROSITE" id="PS51128">
    <property type="entry name" value="ZF_DKSA_2"/>
    <property type="match status" value="1"/>
</dbReference>
<evidence type="ECO:0000256" key="3">
    <source>
        <dbReference type="ARBA" id="ARBA00022833"/>
    </source>
</evidence>
<feature type="region of interest" description="Disordered" evidence="5">
    <location>
        <begin position="1"/>
        <end position="74"/>
    </location>
</feature>